<evidence type="ECO:0000313" key="2">
    <source>
        <dbReference type="Proteomes" id="UP000187406"/>
    </source>
</evidence>
<evidence type="ECO:0000313" key="1">
    <source>
        <dbReference type="EMBL" id="GAV92361.1"/>
    </source>
</evidence>
<comment type="caution">
    <text evidence="1">The sequence shown here is derived from an EMBL/GenBank/DDBJ whole genome shotgun (WGS) entry which is preliminary data.</text>
</comment>
<keyword evidence="2" id="KW-1185">Reference proteome</keyword>
<accession>A0A1Q3DIS4</accession>
<name>A0A1Q3DIS4_CEPFO</name>
<dbReference type="EMBL" id="BDDD01009559">
    <property type="protein sequence ID" value="GAV92361.1"/>
    <property type="molecule type" value="Genomic_DNA"/>
</dbReference>
<dbReference type="InParanoid" id="A0A1Q3DIS4"/>
<gene>
    <name evidence="1" type="ORF">CFOL_v3_35740</name>
</gene>
<sequence>MIEDPIDGQNVLTYGLVCFDHGHVGWVDRVSCHVFFGGVVAMKQVSEAGERGSDADDWTGGEVEDGVKRDQAVHVVGHGVDFLEVHVGFELEEYDVFDGHLISWRRMNWEKLEWKIQLLLVISVTQVNLLLTHIPLERSTY</sequence>
<protein>
    <submittedName>
        <fullName evidence="1">Uncharacterized protein</fullName>
    </submittedName>
</protein>
<reference evidence="2" key="1">
    <citation type="submission" date="2016-04" db="EMBL/GenBank/DDBJ databases">
        <title>Cephalotus genome sequencing.</title>
        <authorList>
            <person name="Fukushima K."/>
            <person name="Hasebe M."/>
            <person name="Fang X."/>
        </authorList>
    </citation>
    <scope>NUCLEOTIDE SEQUENCE [LARGE SCALE GENOMIC DNA]</scope>
    <source>
        <strain evidence="2">cv. St1</strain>
    </source>
</reference>
<dbReference type="Proteomes" id="UP000187406">
    <property type="component" value="Unassembled WGS sequence"/>
</dbReference>
<dbReference type="AlphaFoldDB" id="A0A1Q3DIS4"/>
<proteinExistence type="predicted"/>
<organism evidence="1 2">
    <name type="scientific">Cephalotus follicularis</name>
    <name type="common">Albany pitcher plant</name>
    <dbReference type="NCBI Taxonomy" id="3775"/>
    <lineage>
        <taxon>Eukaryota</taxon>
        <taxon>Viridiplantae</taxon>
        <taxon>Streptophyta</taxon>
        <taxon>Embryophyta</taxon>
        <taxon>Tracheophyta</taxon>
        <taxon>Spermatophyta</taxon>
        <taxon>Magnoliopsida</taxon>
        <taxon>eudicotyledons</taxon>
        <taxon>Gunneridae</taxon>
        <taxon>Pentapetalae</taxon>
        <taxon>rosids</taxon>
        <taxon>fabids</taxon>
        <taxon>Oxalidales</taxon>
        <taxon>Cephalotaceae</taxon>
        <taxon>Cephalotus</taxon>
    </lineage>
</organism>